<organism evidence="5 6">
    <name type="scientific">Fragilariopsis cylindrus CCMP1102</name>
    <dbReference type="NCBI Taxonomy" id="635003"/>
    <lineage>
        <taxon>Eukaryota</taxon>
        <taxon>Sar</taxon>
        <taxon>Stramenopiles</taxon>
        <taxon>Ochrophyta</taxon>
        <taxon>Bacillariophyta</taxon>
        <taxon>Bacillariophyceae</taxon>
        <taxon>Bacillariophycidae</taxon>
        <taxon>Bacillariales</taxon>
        <taxon>Bacillariaceae</taxon>
        <taxon>Fragilariopsis</taxon>
    </lineage>
</organism>
<keyword evidence="1" id="KW-0677">Repeat</keyword>
<keyword evidence="2 3" id="KW-0040">ANK repeat</keyword>
<reference evidence="5 6" key="1">
    <citation type="submission" date="2016-09" db="EMBL/GenBank/DDBJ databases">
        <title>Extensive genetic diversity and differential bi-allelic expression allows diatom success in the polar Southern Ocean.</title>
        <authorList>
            <consortium name="DOE Joint Genome Institute"/>
            <person name="Mock T."/>
            <person name="Otillar R.P."/>
            <person name="Strauss J."/>
            <person name="Dupont C."/>
            <person name="Frickenhaus S."/>
            <person name="Maumus F."/>
            <person name="Mcmullan M."/>
            <person name="Sanges R."/>
            <person name="Schmutz J."/>
            <person name="Toseland A."/>
            <person name="Valas R."/>
            <person name="Veluchamy A."/>
            <person name="Ward B.J."/>
            <person name="Allen A."/>
            <person name="Barry K."/>
            <person name="Falciatore A."/>
            <person name="Ferrante M."/>
            <person name="Fortunato A.E."/>
            <person name="Gloeckner G."/>
            <person name="Gruber A."/>
            <person name="Hipkin R."/>
            <person name="Janech M."/>
            <person name="Kroth P."/>
            <person name="Leese F."/>
            <person name="Lindquist E."/>
            <person name="Lyon B.R."/>
            <person name="Martin J."/>
            <person name="Mayer C."/>
            <person name="Parker M."/>
            <person name="Quesneville H."/>
            <person name="Raymond J."/>
            <person name="Uhlig C."/>
            <person name="Valentin K.U."/>
            <person name="Worden A.Z."/>
            <person name="Armbrust E.V."/>
            <person name="Bowler C."/>
            <person name="Green B."/>
            <person name="Moulton V."/>
            <person name="Van Oosterhout C."/>
            <person name="Grigoriev I."/>
        </authorList>
    </citation>
    <scope>NUCLEOTIDE SEQUENCE [LARGE SCALE GENOMIC DNA]</scope>
    <source>
        <strain evidence="5 6">CCMP1102</strain>
    </source>
</reference>
<protein>
    <recommendedName>
        <fullName evidence="7">Fe2OG dioxygenase domain-containing protein</fullName>
    </recommendedName>
</protein>
<sequence>MLVIIISGILTTLLFFRSLDSNVTRKLSEDGSYIYTAFDSASWAITSRSLSPILGIDKQSLYDNYVVQCNEAITKENDDKGKTTAPDVCTVMDESRLKMNANQPKSVFNYTKDGYTKTRVPSDLFDLIKEFFNKNRHLAKIEWQSHTVYHNAWIAPPTMVGLNKDKTLINQIQEQIKPILEEWTGQHLSPVSTYGIRMYHNGSILAPHVDRMPLVASVIIQVDQDVDEPWPLEVYGHDDKATNITMEPGDMVLYESHSVIHGRPFPMIGNFFANCFIHFEPYAPLEGEAHDPNSDIPPYIVKDSVWENEWKIANPDGWKFVSIVLPFFLCSKFYDDDFKTLVEYGNVIKVEALFRDNPDLVHEKDENGWTCIHEASRGGHLEMVELILKHGVDKDLLTKTGVTPLNIALAFLEVDHKLIEFFNDIGAKDIGRSKKQEL</sequence>
<dbReference type="Gene3D" id="1.25.40.20">
    <property type="entry name" value="Ankyrin repeat-containing domain"/>
    <property type="match status" value="1"/>
</dbReference>
<evidence type="ECO:0000256" key="2">
    <source>
        <dbReference type="ARBA" id="ARBA00023043"/>
    </source>
</evidence>
<name>A0A1E7FR76_9STRA</name>
<proteinExistence type="predicted"/>
<evidence type="ECO:0000256" key="1">
    <source>
        <dbReference type="ARBA" id="ARBA00022737"/>
    </source>
</evidence>
<dbReference type="PANTHER" id="PTHR24126">
    <property type="entry name" value="ANKYRIN REPEAT, PH AND SEC7 DOMAIN CONTAINING PROTEIN SECG-RELATED"/>
    <property type="match status" value="1"/>
</dbReference>
<dbReference type="SMART" id="SM00248">
    <property type="entry name" value="ANK"/>
    <property type="match status" value="2"/>
</dbReference>
<accession>A0A1E7FR76</accession>
<dbReference type="InterPro" id="IPR036770">
    <property type="entry name" value="Ankyrin_rpt-contain_sf"/>
</dbReference>
<evidence type="ECO:0000256" key="3">
    <source>
        <dbReference type="PROSITE-ProRule" id="PRU00023"/>
    </source>
</evidence>
<feature type="chain" id="PRO_5009193504" description="Fe2OG dioxygenase domain-containing protein" evidence="4">
    <location>
        <begin position="22"/>
        <end position="438"/>
    </location>
</feature>
<dbReference type="EMBL" id="KV784354">
    <property type="protein sequence ID" value="OEU20670.1"/>
    <property type="molecule type" value="Genomic_DNA"/>
</dbReference>
<keyword evidence="6" id="KW-1185">Reference proteome</keyword>
<dbReference type="PROSITE" id="PS50297">
    <property type="entry name" value="ANK_REP_REGION"/>
    <property type="match status" value="1"/>
</dbReference>
<keyword evidence="4" id="KW-0732">Signal</keyword>
<dbReference type="OrthoDB" id="41194at2759"/>
<dbReference type="InterPro" id="IPR002110">
    <property type="entry name" value="Ankyrin_rpt"/>
</dbReference>
<dbReference type="InParanoid" id="A0A1E7FR76"/>
<evidence type="ECO:0000313" key="5">
    <source>
        <dbReference type="EMBL" id="OEU20670.1"/>
    </source>
</evidence>
<evidence type="ECO:0000313" key="6">
    <source>
        <dbReference type="Proteomes" id="UP000095751"/>
    </source>
</evidence>
<dbReference type="PROSITE" id="PS50088">
    <property type="entry name" value="ANK_REPEAT"/>
    <property type="match status" value="1"/>
</dbReference>
<dbReference type="Proteomes" id="UP000095751">
    <property type="component" value="Unassembled WGS sequence"/>
</dbReference>
<dbReference type="AlphaFoldDB" id="A0A1E7FR76"/>
<dbReference type="Pfam" id="PF12796">
    <property type="entry name" value="Ank_2"/>
    <property type="match status" value="1"/>
</dbReference>
<feature type="signal peptide" evidence="4">
    <location>
        <begin position="1"/>
        <end position="21"/>
    </location>
</feature>
<evidence type="ECO:0008006" key="7">
    <source>
        <dbReference type="Google" id="ProtNLM"/>
    </source>
</evidence>
<dbReference type="SUPFAM" id="SSF48403">
    <property type="entry name" value="Ankyrin repeat"/>
    <property type="match status" value="1"/>
</dbReference>
<feature type="repeat" description="ANK" evidence="3">
    <location>
        <begin position="367"/>
        <end position="399"/>
    </location>
</feature>
<gene>
    <name evidence="5" type="ORF">FRACYDRAFT_180822</name>
</gene>
<evidence type="ECO:0000256" key="4">
    <source>
        <dbReference type="SAM" id="SignalP"/>
    </source>
</evidence>
<dbReference type="KEGG" id="fcy:FRACYDRAFT_180822"/>